<evidence type="ECO:0000313" key="2">
    <source>
        <dbReference type="EMBL" id="PKU40371.1"/>
    </source>
</evidence>
<dbReference type="EMBL" id="KZ506286">
    <property type="protein sequence ID" value="PKU40371.1"/>
    <property type="molecule type" value="Genomic_DNA"/>
</dbReference>
<evidence type="ECO:0000256" key="1">
    <source>
        <dbReference type="SAM" id="Phobius"/>
    </source>
</evidence>
<dbReference type="Proteomes" id="UP000233556">
    <property type="component" value="Unassembled WGS sequence"/>
</dbReference>
<keyword evidence="1" id="KW-1133">Transmembrane helix</keyword>
<proteinExistence type="predicted"/>
<evidence type="ECO:0000313" key="3">
    <source>
        <dbReference type="Proteomes" id="UP000233556"/>
    </source>
</evidence>
<name>A0A2I0U2W4_LIMLA</name>
<organism evidence="2 3">
    <name type="scientific">Limosa lapponica baueri</name>
    <dbReference type="NCBI Taxonomy" id="1758121"/>
    <lineage>
        <taxon>Eukaryota</taxon>
        <taxon>Metazoa</taxon>
        <taxon>Chordata</taxon>
        <taxon>Craniata</taxon>
        <taxon>Vertebrata</taxon>
        <taxon>Euteleostomi</taxon>
        <taxon>Archelosauria</taxon>
        <taxon>Archosauria</taxon>
        <taxon>Dinosauria</taxon>
        <taxon>Saurischia</taxon>
        <taxon>Theropoda</taxon>
        <taxon>Coelurosauria</taxon>
        <taxon>Aves</taxon>
        <taxon>Neognathae</taxon>
        <taxon>Neoaves</taxon>
        <taxon>Charadriiformes</taxon>
        <taxon>Scolopacidae</taxon>
        <taxon>Limosa</taxon>
    </lineage>
</organism>
<protein>
    <submittedName>
        <fullName evidence="2">Uncharacterized protein</fullName>
    </submittedName>
</protein>
<dbReference type="AlphaFoldDB" id="A0A2I0U2W4"/>
<gene>
    <name evidence="2" type="ORF">llap_9329</name>
</gene>
<feature type="transmembrane region" description="Helical" evidence="1">
    <location>
        <begin position="46"/>
        <end position="76"/>
    </location>
</feature>
<keyword evidence="1" id="KW-0812">Transmembrane</keyword>
<sequence>MIPHHLPSVFFFLASGALLLAISFFLFPGIVSVIRVTLSKPVKLTFILTFLLGILFIILLFIIIFIIIIFIIFLIFRFCLSFHWCSLCRSRFLHLNRGCVHGIIFRL</sequence>
<accession>A0A2I0U2W4</accession>
<reference evidence="3" key="2">
    <citation type="submission" date="2017-12" db="EMBL/GenBank/DDBJ databases">
        <title>Genome sequence of the Bar-tailed Godwit (Limosa lapponica baueri).</title>
        <authorList>
            <person name="Lima N.C.B."/>
            <person name="Parody-Merino A.M."/>
            <person name="Battley P.F."/>
            <person name="Fidler A.E."/>
            <person name="Prosdocimi F."/>
        </authorList>
    </citation>
    <scope>NUCLEOTIDE SEQUENCE [LARGE SCALE GENOMIC DNA]</scope>
</reference>
<reference evidence="3" key="1">
    <citation type="submission" date="2017-11" db="EMBL/GenBank/DDBJ databases">
        <authorList>
            <person name="Lima N.C."/>
            <person name="Parody-Merino A.M."/>
            <person name="Battley P.F."/>
            <person name="Fidler A.E."/>
            <person name="Prosdocimi F."/>
        </authorList>
    </citation>
    <scope>NUCLEOTIDE SEQUENCE [LARGE SCALE GENOMIC DNA]</scope>
</reference>
<keyword evidence="1" id="KW-0472">Membrane</keyword>
<feature type="transmembrane region" description="Helical" evidence="1">
    <location>
        <begin position="12"/>
        <end position="34"/>
    </location>
</feature>
<keyword evidence="3" id="KW-1185">Reference proteome</keyword>